<evidence type="ECO:0000256" key="3">
    <source>
        <dbReference type="ARBA" id="ARBA00023125"/>
    </source>
</evidence>
<dbReference type="InterPro" id="IPR015300">
    <property type="entry name" value="DNA-bd_pseudobarrel_sf"/>
</dbReference>
<evidence type="ECO:0000256" key="1">
    <source>
        <dbReference type="ARBA" id="ARBA00004123"/>
    </source>
</evidence>
<proteinExistence type="predicted"/>
<dbReference type="Proteomes" id="UP001396334">
    <property type="component" value="Unassembled WGS sequence"/>
</dbReference>
<dbReference type="CDD" id="cd10017">
    <property type="entry name" value="B3_DNA"/>
    <property type="match status" value="1"/>
</dbReference>
<evidence type="ECO:0000256" key="2">
    <source>
        <dbReference type="ARBA" id="ARBA00023015"/>
    </source>
</evidence>
<dbReference type="EMBL" id="JBBPBN010000060">
    <property type="protein sequence ID" value="KAK8987524.1"/>
    <property type="molecule type" value="Genomic_DNA"/>
</dbReference>
<keyword evidence="3" id="KW-0238">DNA-binding</keyword>
<evidence type="ECO:0008006" key="8">
    <source>
        <dbReference type="Google" id="ProtNLM"/>
    </source>
</evidence>
<reference evidence="6 7" key="1">
    <citation type="journal article" date="2024" name="G3 (Bethesda)">
        <title>Genome assembly of Hibiscus sabdariffa L. provides insights into metabolisms of medicinal natural products.</title>
        <authorList>
            <person name="Kim T."/>
        </authorList>
    </citation>
    <scope>NUCLEOTIDE SEQUENCE [LARGE SCALE GENOMIC DNA]</scope>
    <source>
        <strain evidence="6">TK-2024</strain>
        <tissue evidence="6">Old leaves</tissue>
    </source>
</reference>
<organism evidence="6 7">
    <name type="scientific">Hibiscus sabdariffa</name>
    <name type="common">roselle</name>
    <dbReference type="NCBI Taxonomy" id="183260"/>
    <lineage>
        <taxon>Eukaryota</taxon>
        <taxon>Viridiplantae</taxon>
        <taxon>Streptophyta</taxon>
        <taxon>Embryophyta</taxon>
        <taxon>Tracheophyta</taxon>
        <taxon>Spermatophyta</taxon>
        <taxon>Magnoliopsida</taxon>
        <taxon>eudicotyledons</taxon>
        <taxon>Gunneridae</taxon>
        <taxon>Pentapetalae</taxon>
        <taxon>rosids</taxon>
        <taxon>malvids</taxon>
        <taxon>Malvales</taxon>
        <taxon>Malvaceae</taxon>
        <taxon>Malvoideae</taxon>
        <taxon>Hibiscus</taxon>
    </lineage>
</organism>
<protein>
    <recommendedName>
        <fullName evidence="8">TF-B3 domain-containing protein</fullName>
    </recommendedName>
</protein>
<dbReference type="InterPro" id="IPR003340">
    <property type="entry name" value="B3_DNA-bd"/>
</dbReference>
<comment type="caution">
    <text evidence="6">The sequence shown here is derived from an EMBL/GenBank/DDBJ whole genome shotgun (WGS) entry which is preliminary data.</text>
</comment>
<keyword evidence="4" id="KW-0804">Transcription</keyword>
<name>A0ABR2PGF6_9ROSI</name>
<keyword evidence="5" id="KW-0539">Nucleus</keyword>
<evidence type="ECO:0000256" key="5">
    <source>
        <dbReference type="ARBA" id="ARBA00023242"/>
    </source>
</evidence>
<keyword evidence="7" id="KW-1185">Reference proteome</keyword>
<comment type="subcellular location">
    <subcellularLocation>
        <location evidence="1">Nucleus</location>
    </subcellularLocation>
</comment>
<sequence length="122" mass="14676">MEPIVLKTLTTTDVDKRMSITIKSLKHFPSLCEDMHVVDFQATDECDRVWTFRIWTRRNQQCLKPILTKEWREFVRSEKFCRYDRVAFYMKKEETGSVKYHVRVHKRVQIFGVPIGHLPTEN</sequence>
<dbReference type="Gene3D" id="2.40.330.10">
    <property type="entry name" value="DNA-binding pseudobarrel domain"/>
    <property type="match status" value="1"/>
</dbReference>
<keyword evidence="2" id="KW-0805">Transcription regulation</keyword>
<gene>
    <name evidence="6" type="ORF">V6N11_027274</name>
</gene>
<accession>A0ABR2PGF6</accession>
<evidence type="ECO:0000256" key="4">
    <source>
        <dbReference type="ARBA" id="ARBA00023163"/>
    </source>
</evidence>
<evidence type="ECO:0000313" key="7">
    <source>
        <dbReference type="Proteomes" id="UP001396334"/>
    </source>
</evidence>
<evidence type="ECO:0000313" key="6">
    <source>
        <dbReference type="EMBL" id="KAK8987524.1"/>
    </source>
</evidence>
<dbReference type="SUPFAM" id="SSF101936">
    <property type="entry name" value="DNA-binding pseudobarrel domain"/>
    <property type="match status" value="1"/>
</dbReference>